<sequence length="111" mass="12180">MNTTPPACYASRTDTAAAYKEVTQAACGRFHWFGETGIYESDDSNAIVSEIEKALNYSQKCAFLVASLKNHSGKELLTAALQKDKPRTLQQSQPKKLYPPKPTAPSVARMV</sequence>
<evidence type="ECO:0000256" key="1">
    <source>
        <dbReference type="SAM" id="MobiDB-lite"/>
    </source>
</evidence>
<feature type="region of interest" description="Disordered" evidence="1">
    <location>
        <begin position="82"/>
        <end position="111"/>
    </location>
</feature>
<reference evidence="2 3" key="1">
    <citation type="submission" date="2005-09" db="EMBL/GenBank/DDBJ databases">
        <authorList>
            <person name="Mural R.J."/>
            <person name="Li P.W."/>
            <person name="Adams M.D."/>
            <person name="Amanatides P.G."/>
            <person name="Baden-Tillson H."/>
            <person name="Barnstead M."/>
            <person name="Chin S.H."/>
            <person name="Dew I."/>
            <person name="Evans C.A."/>
            <person name="Ferriera S."/>
            <person name="Flanigan M."/>
            <person name="Fosler C."/>
            <person name="Glodek A."/>
            <person name="Gu Z."/>
            <person name="Holt R.A."/>
            <person name="Jennings D."/>
            <person name="Kraft C.L."/>
            <person name="Lu F."/>
            <person name="Nguyen T."/>
            <person name="Nusskern D.R."/>
            <person name="Pfannkoch C.M."/>
            <person name="Sitter C."/>
            <person name="Sutton G.G."/>
            <person name="Venter J.C."/>
            <person name="Wang Z."/>
            <person name="Woodage T."/>
            <person name="Zheng X.H."/>
            <person name="Zhong F."/>
        </authorList>
    </citation>
    <scope>NUCLEOTIDE SEQUENCE [LARGE SCALE GENOMIC DNA]</scope>
    <source>
        <strain>BN</strain>
        <strain evidence="3">Sprague-Dawley</strain>
    </source>
</reference>
<evidence type="ECO:0000313" key="2">
    <source>
        <dbReference type="EMBL" id="EDM17608.1"/>
    </source>
</evidence>
<proteinExistence type="predicted"/>
<name>A6I8S5_RAT</name>
<dbReference type="PANTHER" id="PTHR46478:SF1">
    <property type="entry name" value="VON WILLEBRAND FACTOR A DOMAIN-CONTAINING PROTEIN 3A"/>
    <property type="match status" value="1"/>
</dbReference>
<dbReference type="AlphaFoldDB" id="A6I8S5"/>
<dbReference type="Proteomes" id="UP000234681">
    <property type="component" value="Chromosome 1"/>
</dbReference>
<dbReference type="PANTHER" id="PTHR46478">
    <property type="entry name" value="VON WILLEBRAND FACTOR A DOMAIN-CONTAINING PROTEIN 3A"/>
    <property type="match status" value="1"/>
</dbReference>
<protein>
    <submittedName>
        <fullName evidence="2">RCG39867, isoform CRA_d</fullName>
    </submittedName>
</protein>
<accession>A6I8S5</accession>
<evidence type="ECO:0000313" key="3">
    <source>
        <dbReference type="Proteomes" id="UP000234681"/>
    </source>
</evidence>
<organism evidence="2 3">
    <name type="scientific">Rattus norvegicus</name>
    <name type="common">Rat</name>
    <dbReference type="NCBI Taxonomy" id="10116"/>
    <lineage>
        <taxon>Eukaryota</taxon>
        <taxon>Metazoa</taxon>
        <taxon>Chordata</taxon>
        <taxon>Craniata</taxon>
        <taxon>Vertebrata</taxon>
        <taxon>Euteleostomi</taxon>
        <taxon>Mammalia</taxon>
        <taxon>Eutheria</taxon>
        <taxon>Euarchontoglires</taxon>
        <taxon>Glires</taxon>
        <taxon>Rodentia</taxon>
        <taxon>Myomorpha</taxon>
        <taxon>Muroidea</taxon>
        <taxon>Muridae</taxon>
        <taxon>Murinae</taxon>
        <taxon>Rattus</taxon>
    </lineage>
</organism>
<gene>
    <name evidence="2" type="ORF">rCG_39867</name>
</gene>
<dbReference type="EMBL" id="CH473956">
    <property type="protein sequence ID" value="EDM17608.1"/>
    <property type="molecule type" value="Genomic_DNA"/>
</dbReference>